<feature type="compositionally biased region" description="Low complexity" evidence="1">
    <location>
        <begin position="804"/>
        <end position="826"/>
    </location>
</feature>
<dbReference type="SUPFAM" id="SSF48452">
    <property type="entry name" value="TPR-like"/>
    <property type="match status" value="1"/>
</dbReference>
<dbReference type="InterPro" id="IPR011990">
    <property type="entry name" value="TPR-like_helical_dom_sf"/>
</dbReference>
<evidence type="ECO:0000313" key="3">
    <source>
        <dbReference type="Proteomes" id="UP000224006"/>
    </source>
</evidence>
<dbReference type="GeneID" id="40308852"/>
<feature type="compositionally biased region" description="Polar residues" evidence="1">
    <location>
        <begin position="383"/>
        <end position="399"/>
    </location>
</feature>
<feature type="region of interest" description="Disordered" evidence="1">
    <location>
        <begin position="293"/>
        <end position="317"/>
    </location>
</feature>
<accession>A0A2A9MNE6</accession>
<gene>
    <name evidence="2" type="ORF">BESB_038710</name>
</gene>
<protein>
    <recommendedName>
        <fullName evidence="4">Tetratricopeptide repeat-containing protein</fullName>
    </recommendedName>
</protein>
<name>A0A2A9MNE6_BESBE</name>
<comment type="caution">
    <text evidence="2">The sequence shown here is derived from an EMBL/GenBank/DDBJ whole genome shotgun (WGS) entry which is preliminary data.</text>
</comment>
<dbReference type="KEGG" id="bbes:BESB_038710"/>
<dbReference type="VEuPathDB" id="ToxoDB:BESB_038710"/>
<evidence type="ECO:0000256" key="1">
    <source>
        <dbReference type="SAM" id="MobiDB-lite"/>
    </source>
</evidence>
<feature type="compositionally biased region" description="Polar residues" evidence="1">
    <location>
        <begin position="19"/>
        <end position="33"/>
    </location>
</feature>
<feature type="region of interest" description="Disordered" evidence="1">
    <location>
        <begin position="800"/>
        <end position="829"/>
    </location>
</feature>
<feature type="compositionally biased region" description="Polar residues" evidence="1">
    <location>
        <begin position="543"/>
        <end position="555"/>
    </location>
</feature>
<feature type="compositionally biased region" description="Basic and acidic residues" evidence="1">
    <location>
        <begin position="467"/>
        <end position="478"/>
    </location>
</feature>
<feature type="region of interest" description="Disordered" evidence="1">
    <location>
        <begin position="534"/>
        <end position="555"/>
    </location>
</feature>
<dbReference type="AlphaFoldDB" id="A0A2A9MNE6"/>
<keyword evidence="3" id="KW-1185">Reference proteome</keyword>
<feature type="region of interest" description="Disordered" evidence="1">
    <location>
        <begin position="383"/>
        <end position="428"/>
    </location>
</feature>
<feature type="region of interest" description="Disordered" evidence="1">
    <location>
        <begin position="454"/>
        <end position="491"/>
    </location>
</feature>
<dbReference type="RefSeq" id="XP_029221422.1">
    <property type="nucleotide sequence ID" value="XM_029362457.1"/>
</dbReference>
<reference evidence="2 3" key="1">
    <citation type="submission" date="2017-09" db="EMBL/GenBank/DDBJ databases">
        <title>Genome sequencing of Besnoitia besnoiti strain Bb-Ger1.</title>
        <authorList>
            <person name="Schares G."/>
            <person name="Venepally P."/>
            <person name="Lorenzi H.A."/>
        </authorList>
    </citation>
    <scope>NUCLEOTIDE SEQUENCE [LARGE SCALE GENOMIC DNA]</scope>
    <source>
        <strain evidence="2 3">Bb-Ger1</strain>
    </source>
</reference>
<proteinExistence type="predicted"/>
<dbReference type="OrthoDB" id="330486at2759"/>
<sequence>MKVQTRVAVREKPARGTEALSQSQATADGTSEVGTQRQMLADAVAQAEASTKKALLLNLSGIEQMYEKNLRTASQAFQHALSAMENIPAVMMKNQQVLHSAVDPGVLPHVPKLQSVISSNGGFVHLGLSRVSRALKAVAEAKKLWPGSPFAALLEAMCLKHSGDYETAITTLTRVEAQMRRPPRRPQDGSEERQHLTDAGEDPDGLRASAYHSGARAGSRLNTEAERSQRLLTKTCVAFDTDCLHLLYPDVAVSHSAAAVLPEWRCKASQRSEGRDEQPCVAQSRCRAAQGGLPVIDSTRRTRSPPTHEETQREADFPVAAQERRSMLDTNSTLADRLAEELEELRALSRKRHLAARDIRRRRSYAENMAILHRLRCLENDAQVHSPQPPAGSSCSQDESACGPEQQNRERIRPTSAVKQEKRAPRQGDIDAIARNIFSADTRTLPIRFVDRPAASHSAVTHLAHSSRSDSADKRMDAGENPLPHDTQYGRCRMDNSVLSDQRPVFKTPDEDRQTDGSQVPYEKDYAKRVVEPDGLPPVASRIKTTSNTVKQSTASVPRDAAPLLPTTFFSFLQQWNTKCLHQMDSDVGEKESPTDDPSRVDTCRSASSCQRISDQKSLGNSTGCNEAEANNKPSSLKALHLRGEVASESPVVLNPQQKTKTDKSCPACTNEKGLLLESLAKARVIGRLFGASLEADSLMQILRVLLDLFKHAAVNSGEHQTTTALSPANGENSSTTAAAGVPAWSVPRVKEVIAEVLTQLNSGQARFCSLLLQLEHDELNCLMEAITLSVSDSEARKADQQISGKASLSSKTDSSSPPSCKSGTADSSVIQRDKILKEMLRRVSSLIPS</sequence>
<feature type="region of interest" description="Disordered" evidence="1">
    <location>
        <begin position="173"/>
        <end position="223"/>
    </location>
</feature>
<dbReference type="STRING" id="94643.A0A2A9MNE6"/>
<evidence type="ECO:0000313" key="2">
    <source>
        <dbReference type="EMBL" id="PFH37413.1"/>
    </source>
</evidence>
<feature type="compositionally biased region" description="Basic and acidic residues" evidence="1">
    <location>
        <begin position="185"/>
        <end position="198"/>
    </location>
</feature>
<feature type="compositionally biased region" description="Basic and acidic residues" evidence="1">
    <location>
        <begin position="306"/>
        <end position="317"/>
    </location>
</feature>
<feature type="region of interest" description="Disordered" evidence="1">
    <location>
        <begin position="1"/>
        <end position="33"/>
    </location>
</feature>
<dbReference type="EMBL" id="NWUJ01000002">
    <property type="protein sequence ID" value="PFH37413.1"/>
    <property type="molecule type" value="Genomic_DNA"/>
</dbReference>
<organism evidence="2 3">
    <name type="scientific">Besnoitia besnoiti</name>
    <name type="common">Apicomplexan protozoan</name>
    <dbReference type="NCBI Taxonomy" id="94643"/>
    <lineage>
        <taxon>Eukaryota</taxon>
        <taxon>Sar</taxon>
        <taxon>Alveolata</taxon>
        <taxon>Apicomplexa</taxon>
        <taxon>Conoidasida</taxon>
        <taxon>Coccidia</taxon>
        <taxon>Eucoccidiorida</taxon>
        <taxon>Eimeriorina</taxon>
        <taxon>Sarcocystidae</taxon>
        <taxon>Besnoitia</taxon>
    </lineage>
</organism>
<feature type="compositionally biased region" description="Basic and acidic residues" evidence="1">
    <location>
        <begin position="407"/>
        <end position="428"/>
    </location>
</feature>
<dbReference type="Gene3D" id="1.25.40.10">
    <property type="entry name" value="Tetratricopeptide repeat domain"/>
    <property type="match status" value="1"/>
</dbReference>
<dbReference type="Proteomes" id="UP000224006">
    <property type="component" value="Chromosome II"/>
</dbReference>
<evidence type="ECO:0008006" key="4">
    <source>
        <dbReference type="Google" id="ProtNLM"/>
    </source>
</evidence>